<keyword evidence="10 15" id="KW-0521">NADP</keyword>
<dbReference type="CDD" id="cd01284">
    <property type="entry name" value="Riboflavin_deaminase-reductase"/>
    <property type="match status" value="1"/>
</dbReference>
<comment type="catalytic activity">
    <reaction evidence="13 15">
        <text>5-amino-6-(5-phospho-D-ribitylamino)uracil + NADP(+) = 5-amino-6-(5-phospho-D-ribosylamino)uracil + NADPH + H(+)</text>
        <dbReference type="Rhea" id="RHEA:17845"/>
        <dbReference type="ChEBI" id="CHEBI:15378"/>
        <dbReference type="ChEBI" id="CHEBI:57783"/>
        <dbReference type="ChEBI" id="CHEBI:58349"/>
        <dbReference type="ChEBI" id="CHEBI:58421"/>
        <dbReference type="ChEBI" id="CHEBI:58453"/>
        <dbReference type="EC" id="1.1.1.193"/>
    </reaction>
</comment>
<dbReference type="Pfam" id="PF00383">
    <property type="entry name" value="dCMP_cyt_deam_1"/>
    <property type="match status" value="1"/>
</dbReference>
<evidence type="ECO:0000256" key="12">
    <source>
        <dbReference type="ARBA" id="ARBA00023268"/>
    </source>
</evidence>
<sequence length="353" mass="37785">MQLALQLAKQTEGQTTPNPMVGAVVVNNGRIVGMGAHLKQGEGHAEVIALKMAGDQAKNSTIYVTLEPCSHFGKTPPCADLIIKSGIKRVVVATLDPNPKVSGKGIEKLKLAGLTVDVGIAEKEAIELNAVFFHYILTGMPFVTLKAATTLDGKLATVTGESQWITGEEAREDAHYYRHSHDSILVGIGTVLADNPSLTTRLKGGGINPIRIILDRNLRTPLSSKLINDKQSQTWIFTNKAVKESDIQKFEMRGVEVFNIGTDLKTVLKALAEKGVTSILVEGGAEVHGEFIKHHLVQQVVSYISPKLFGGANAPTFSGGAGIESLSNTVLLQIKTVEKLGPDIKLVSEVLEG</sequence>
<organism evidence="20 21">
    <name type="scientific">Alkalihalobacillus trypoxylicola</name>
    <dbReference type="NCBI Taxonomy" id="519424"/>
    <lineage>
        <taxon>Bacteria</taxon>
        <taxon>Bacillati</taxon>
        <taxon>Bacillota</taxon>
        <taxon>Bacilli</taxon>
        <taxon>Bacillales</taxon>
        <taxon>Bacillaceae</taxon>
        <taxon>Alkalihalobacillus</taxon>
    </lineage>
</organism>
<accession>A0A161Q3T0</accession>
<evidence type="ECO:0000256" key="11">
    <source>
        <dbReference type="ARBA" id="ARBA00023002"/>
    </source>
</evidence>
<reference evidence="20" key="1">
    <citation type="submission" date="2016-02" db="EMBL/GenBank/DDBJ databases">
        <title>Genome sequence of Bacillus trypoxylicola KCTC 13244(T).</title>
        <authorList>
            <person name="Jeong H."/>
            <person name="Park S.-H."/>
            <person name="Choi S.-K."/>
        </authorList>
    </citation>
    <scope>NUCLEOTIDE SEQUENCE [LARGE SCALE GENOMIC DNA]</scope>
    <source>
        <strain evidence="20">KCTC 13244</strain>
    </source>
</reference>
<dbReference type="InterPro" id="IPR011549">
    <property type="entry name" value="RibD_C"/>
</dbReference>
<dbReference type="UniPathway" id="UPA00275">
    <property type="reaction ID" value="UER00401"/>
</dbReference>
<evidence type="ECO:0000256" key="2">
    <source>
        <dbReference type="ARBA" id="ARBA00004882"/>
    </source>
</evidence>
<evidence type="ECO:0000256" key="7">
    <source>
        <dbReference type="ARBA" id="ARBA00022723"/>
    </source>
</evidence>
<dbReference type="EC" id="3.5.4.26" evidence="15"/>
<dbReference type="PROSITE" id="PS00903">
    <property type="entry name" value="CYT_DCMP_DEAMINASES_1"/>
    <property type="match status" value="1"/>
</dbReference>
<evidence type="ECO:0000256" key="15">
    <source>
        <dbReference type="PIRNR" id="PIRNR006769"/>
    </source>
</evidence>
<dbReference type="InterPro" id="IPR016193">
    <property type="entry name" value="Cytidine_deaminase-like"/>
</dbReference>
<feature type="binding site" evidence="18">
    <location>
        <position position="69"/>
    </location>
    <ligand>
        <name>Zn(2+)</name>
        <dbReference type="ChEBI" id="CHEBI:29105"/>
        <note>catalytic</note>
    </ligand>
</feature>
<evidence type="ECO:0000256" key="8">
    <source>
        <dbReference type="ARBA" id="ARBA00022801"/>
    </source>
</evidence>
<comment type="caution">
    <text evidence="20">The sequence shown here is derived from an EMBL/GenBank/DDBJ whole genome shotgun (WGS) entry which is preliminary data.</text>
</comment>
<dbReference type="OrthoDB" id="9800865at2"/>
<dbReference type="PROSITE" id="PS51747">
    <property type="entry name" value="CYT_DCMP_DEAMINASES_2"/>
    <property type="match status" value="1"/>
</dbReference>
<dbReference type="InterPro" id="IPR002734">
    <property type="entry name" value="RibDG_C"/>
</dbReference>
<feature type="binding site" evidence="17">
    <location>
        <position position="178"/>
    </location>
    <ligand>
        <name>substrate</name>
    </ligand>
</feature>
<gene>
    <name evidence="20" type="ORF">AZF04_19210</name>
</gene>
<evidence type="ECO:0000313" key="20">
    <source>
        <dbReference type="EMBL" id="KYG30732.1"/>
    </source>
</evidence>
<dbReference type="InterPro" id="IPR050765">
    <property type="entry name" value="Riboflavin_Biosynth_HTPR"/>
</dbReference>
<dbReference type="InterPro" id="IPR002125">
    <property type="entry name" value="CMP_dCMP_dom"/>
</dbReference>
<feature type="binding site" evidence="17">
    <location>
        <position position="201"/>
    </location>
    <ligand>
        <name>substrate</name>
    </ligand>
</feature>
<comment type="pathway">
    <text evidence="2 15">Cofactor biosynthesis; riboflavin biosynthesis; 5-amino-6-(D-ribitylamino)uracil from GTP: step 2/4.</text>
</comment>
<comment type="pathway">
    <text evidence="3 15">Cofactor biosynthesis; riboflavin biosynthesis; 5-amino-6-(D-ribitylamino)uracil from GTP: step 3/4.</text>
</comment>
<evidence type="ECO:0000256" key="10">
    <source>
        <dbReference type="ARBA" id="ARBA00022857"/>
    </source>
</evidence>
<dbReference type="SUPFAM" id="SSF53597">
    <property type="entry name" value="Dihydrofolate reductase-like"/>
    <property type="match status" value="1"/>
</dbReference>
<feature type="binding site" evidence="17">
    <location>
        <position position="198"/>
    </location>
    <ligand>
        <name>substrate</name>
    </ligand>
</feature>
<dbReference type="PANTHER" id="PTHR38011">
    <property type="entry name" value="DIHYDROFOLATE REDUCTASE FAMILY PROTEIN (AFU_ORTHOLOGUE AFUA_8G06820)"/>
    <property type="match status" value="1"/>
</dbReference>
<dbReference type="EMBL" id="LTAO01000016">
    <property type="protein sequence ID" value="KYG30732.1"/>
    <property type="molecule type" value="Genomic_DNA"/>
</dbReference>
<feature type="binding site" evidence="17">
    <location>
        <position position="194"/>
    </location>
    <ligand>
        <name>NADP(+)</name>
        <dbReference type="ChEBI" id="CHEBI:58349"/>
    </ligand>
</feature>
<dbReference type="Gene3D" id="3.40.430.10">
    <property type="entry name" value="Dihydrofolate Reductase, subunit A"/>
    <property type="match status" value="1"/>
</dbReference>
<dbReference type="GO" id="GO:0008703">
    <property type="term" value="F:5-amino-6-(5-phosphoribosylamino)uracil reductase activity"/>
    <property type="evidence" value="ECO:0007669"/>
    <property type="project" value="UniProtKB-EC"/>
</dbReference>
<feature type="active site" description="Proton donor" evidence="16">
    <location>
        <position position="46"/>
    </location>
</feature>
<dbReference type="AlphaFoldDB" id="A0A161Q3T0"/>
<feature type="domain" description="CMP/dCMP-type deaminase" evidence="19">
    <location>
        <begin position="1"/>
        <end position="117"/>
    </location>
</feature>
<evidence type="ECO:0000256" key="3">
    <source>
        <dbReference type="ARBA" id="ARBA00004910"/>
    </source>
</evidence>
<name>A0A161Q3T0_9BACI</name>
<comment type="function">
    <text evidence="1 15">Converts 2,5-diamino-6-(ribosylamino)-4(3h)-pyrimidinone 5'-phosphate into 5-amino-6-(ribosylamino)-2,4(1h,3h)-pyrimidinedione 5'-phosphate.</text>
</comment>
<keyword evidence="11 15" id="KW-0560">Oxidoreductase</keyword>
<comment type="cofactor">
    <cofactor evidence="15 18">
        <name>Zn(2+)</name>
        <dbReference type="ChEBI" id="CHEBI:29105"/>
    </cofactor>
    <text evidence="15 18">Binds 1 zinc ion.</text>
</comment>
<dbReference type="NCBIfam" id="TIGR00326">
    <property type="entry name" value="eubact_ribD"/>
    <property type="match status" value="1"/>
</dbReference>
<dbReference type="GO" id="GO:0008835">
    <property type="term" value="F:diaminohydroxyphosphoribosylaminopyrimidine deaminase activity"/>
    <property type="evidence" value="ECO:0007669"/>
    <property type="project" value="UniProtKB-EC"/>
</dbReference>
<evidence type="ECO:0000256" key="5">
    <source>
        <dbReference type="ARBA" id="ARBA00007417"/>
    </source>
</evidence>
<dbReference type="InterPro" id="IPR024072">
    <property type="entry name" value="DHFR-like_dom_sf"/>
</dbReference>
<comment type="similarity">
    <text evidence="4 15">In the N-terminal section; belongs to the cytidine and deoxycytidylate deaminase family.</text>
</comment>
<dbReference type="Gene3D" id="3.40.140.10">
    <property type="entry name" value="Cytidine Deaminase, domain 2"/>
    <property type="match status" value="1"/>
</dbReference>
<keyword evidence="6 15" id="KW-0686">Riboflavin biosynthesis</keyword>
<feature type="binding site" evidence="17">
    <location>
        <position position="162"/>
    </location>
    <ligand>
        <name>substrate</name>
    </ligand>
</feature>
<dbReference type="GO" id="GO:0009231">
    <property type="term" value="P:riboflavin biosynthetic process"/>
    <property type="evidence" value="ECO:0007669"/>
    <property type="project" value="UniProtKB-UniPathway"/>
</dbReference>
<feature type="binding site" evidence="18">
    <location>
        <position position="78"/>
    </location>
    <ligand>
        <name>Zn(2+)</name>
        <dbReference type="ChEBI" id="CHEBI:29105"/>
        <note>catalytic</note>
    </ligand>
</feature>
<keyword evidence="9 15" id="KW-0862">Zinc</keyword>
<dbReference type="EC" id="1.1.1.193" evidence="15"/>
<dbReference type="STRING" id="519424.AZF04_19210"/>
<evidence type="ECO:0000256" key="16">
    <source>
        <dbReference type="PIRSR" id="PIRSR006769-1"/>
    </source>
</evidence>
<feature type="binding site" evidence="18">
    <location>
        <position position="44"/>
    </location>
    <ligand>
        <name>Zn(2+)</name>
        <dbReference type="ChEBI" id="CHEBI:29105"/>
        <note>catalytic</note>
    </ligand>
</feature>
<keyword evidence="8 15" id="KW-0378">Hydrolase</keyword>
<dbReference type="GO" id="GO:0050661">
    <property type="term" value="F:NADP binding"/>
    <property type="evidence" value="ECO:0007669"/>
    <property type="project" value="InterPro"/>
</dbReference>
<keyword evidence="12" id="KW-0511">Multifunctional enzyme</keyword>
<dbReference type="PANTHER" id="PTHR38011:SF7">
    <property type="entry name" value="2,5-DIAMINO-6-RIBOSYLAMINO-4(3H)-PYRIMIDINONE 5'-PHOSPHATE REDUCTASE"/>
    <property type="match status" value="1"/>
</dbReference>
<evidence type="ECO:0000256" key="13">
    <source>
        <dbReference type="ARBA" id="ARBA00049861"/>
    </source>
</evidence>
<feature type="binding site" evidence="17">
    <location>
        <position position="148"/>
    </location>
    <ligand>
        <name>NADP(+)</name>
        <dbReference type="ChEBI" id="CHEBI:58349"/>
    </ligand>
</feature>
<evidence type="ECO:0000256" key="1">
    <source>
        <dbReference type="ARBA" id="ARBA00002151"/>
    </source>
</evidence>
<evidence type="ECO:0000259" key="19">
    <source>
        <dbReference type="PROSITE" id="PS51747"/>
    </source>
</evidence>
<feature type="binding site" evidence="17">
    <location>
        <position position="282"/>
    </location>
    <ligand>
        <name>substrate</name>
    </ligand>
</feature>
<evidence type="ECO:0000256" key="6">
    <source>
        <dbReference type="ARBA" id="ARBA00022619"/>
    </source>
</evidence>
<dbReference type="InterPro" id="IPR004794">
    <property type="entry name" value="Eubact_RibD"/>
</dbReference>
<dbReference type="GO" id="GO:0008270">
    <property type="term" value="F:zinc ion binding"/>
    <property type="evidence" value="ECO:0007669"/>
    <property type="project" value="InterPro"/>
</dbReference>
<keyword evidence="21" id="KW-1185">Reference proteome</keyword>
<evidence type="ECO:0000256" key="9">
    <source>
        <dbReference type="ARBA" id="ARBA00022833"/>
    </source>
</evidence>
<dbReference type="FunFam" id="3.40.140.10:FF:000025">
    <property type="entry name" value="Riboflavin biosynthesis protein RibD"/>
    <property type="match status" value="1"/>
</dbReference>
<evidence type="ECO:0000256" key="17">
    <source>
        <dbReference type="PIRSR" id="PIRSR006769-2"/>
    </source>
</evidence>
<dbReference type="Proteomes" id="UP000075806">
    <property type="component" value="Unassembled WGS sequence"/>
</dbReference>
<dbReference type="SUPFAM" id="SSF53927">
    <property type="entry name" value="Cytidine deaminase-like"/>
    <property type="match status" value="1"/>
</dbReference>
<comment type="similarity">
    <text evidence="5 15">In the C-terminal section; belongs to the HTP reductase family.</text>
</comment>
<evidence type="ECO:0000256" key="18">
    <source>
        <dbReference type="PIRSR" id="PIRSR006769-3"/>
    </source>
</evidence>
<dbReference type="NCBIfam" id="TIGR00227">
    <property type="entry name" value="ribD_Cterm"/>
    <property type="match status" value="1"/>
</dbReference>
<feature type="binding site" evidence="17">
    <location>
        <position position="190"/>
    </location>
    <ligand>
        <name>NADP(+)</name>
        <dbReference type="ChEBI" id="CHEBI:58349"/>
    </ligand>
</feature>
<feature type="binding site" evidence="17">
    <location>
        <position position="164"/>
    </location>
    <ligand>
        <name>NADP(+)</name>
        <dbReference type="ChEBI" id="CHEBI:58349"/>
    </ligand>
</feature>
<proteinExistence type="inferred from homology"/>
<evidence type="ECO:0000313" key="21">
    <source>
        <dbReference type="Proteomes" id="UP000075806"/>
    </source>
</evidence>
<dbReference type="PIRSF" id="PIRSF006769">
    <property type="entry name" value="RibD"/>
    <property type="match status" value="1"/>
</dbReference>
<comment type="catalytic activity">
    <reaction evidence="14 15">
        <text>2,5-diamino-6-hydroxy-4-(5-phosphoribosylamino)-pyrimidine + H2O + H(+) = 5-amino-6-(5-phospho-D-ribosylamino)uracil + NH4(+)</text>
        <dbReference type="Rhea" id="RHEA:21868"/>
        <dbReference type="ChEBI" id="CHEBI:15377"/>
        <dbReference type="ChEBI" id="CHEBI:15378"/>
        <dbReference type="ChEBI" id="CHEBI:28938"/>
        <dbReference type="ChEBI" id="CHEBI:58453"/>
        <dbReference type="ChEBI" id="CHEBI:58614"/>
        <dbReference type="EC" id="3.5.4.26"/>
    </reaction>
</comment>
<evidence type="ECO:0000256" key="14">
    <source>
        <dbReference type="ARBA" id="ARBA00049886"/>
    </source>
</evidence>
<dbReference type="Pfam" id="PF01872">
    <property type="entry name" value="RibD_C"/>
    <property type="match status" value="1"/>
</dbReference>
<evidence type="ECO:0000256" key="4">
    <source>
        <dbReference type="ARBA" id="ARBA00005259"/>
    </source>
</evidence>
<dbReference type="InterPro" id="IPR016192">
    <property type="entry name" value="APOBEC/CMP_deaminase_Zn-bd"/>
</dbReference>
<protein>
    <recommendedName>
        <fullName evidence="15">Riboflavin biosynthesis protein RibD</fullName>
    </recommendedName>
    <domain>
        <recommendedName>
            <fullName evidence="15">Diaminohydroxyphosphoribosylaminopyrimidine deaminase</fullName>
            <shortName evidence="15">DRAP deaminase</shortName>
            <ecNumber evidence="15">3.5.4.26</ecNumber>
        </recommendedName>
        <alternativeName>
            <fullName evidence="15">Riboflavin-specific deaminase</fullName>
        </alternativeName>
    </domain>
    <domain>
        <recommendedName>
            <fullName evidence="15">5-amino-6-(5-phosphoribosylamino)uracil reductase</fullName>
            <ecNumber evidence="15">1.1.1.193</ecNumber>
        </recommendedName>
        <alternativeName>
            <fullName evidence="15">HTP reductase</fullName>
        </alternativeName>
    </domain>
</protein>
<keyword evidence="7 15" id="KW-0479">Metal-binding</keyword>